<dbReference type="Gene3D" id="3.40.1080.20">
    <property type="entry name" value="Acetyl-CoA hydrolase/transferase C-terminal domain"/>
    <property type="match status" value="1"/>
</dbReference>
<dbReference type="SUPFAM" id="SSF100950">
    <property type="entry name" value="NagB/RpiA/CoA transferase-like"/>
    <property type="match status" value="2"/>
</dbReference>
<proteinExistence type="inferred from homology"/>
<dbReference type="AlphaFoldDB" id="A0A917N8J0"/>
<reference evidence="5" key="2">
    <citation type="submission" date="2020-09" db="EMBL/GenBank/DDBJ databases">
        <authorList>
            <person name="Sun Q."/>
            <person name="Ohkuma M."/>
        </authorList>
    </citation>
    <scope>NUCLEOTIDE SEQUENCE</scope>
    <source>
        <strain evidence="5">JCM 13919</strain>
    </source>
</reference>
<dbReference type="Pfam" id="PF13336">
    <property type="entry name" value="AcetylCoA_hyd_C"/>
    <property type="match status" value="1"/>
</dbReference>
<dbReference type="RefSeq" id="WP_131775400.1">
    <property type="nucleotide sequence ID" value="NZ_BMOB01000001.1"/>
</dbReference>
<evidence type="ECO:0000256" key="1">
    <source>
        <dbReference type="ARBA" id="ARBA00009632"/>
    </source>
</evidence>
<dbReference type="PANTHER" id="PTHR21432">
    <property type="entry name" value="ACETYL-COA HYDROLASE-RELATED"/>
    <property type="match status" value="1"/>
</dbReference>
<dbReference type="InterPro" id="IPR038460">
    <property type="entry name" value="AcetylCoA_hyd_C_sf"/>
</dbReference>
<dbReference type="InterPro" id="IPR037171">
    <property type="entry name" value="NagB/RpiA_transferase-like"/>
</dbReference>
<keyword evidence="6" id="KW-1185">Reference proteome</keyword>
<dbReference type="Proteomes" id="UP000630149">
    <property type="component" value="Unassembled WGS sequence"/>
</dbReference>
<comment type="similarity">
    <text evidence="1">Belongs to the acetyl-CoA hydrolase/transferase family.</text>
</comment>
<evidence type="ECO:0000313" key="5">
    <source>
        <dbReference type="EMBL" id="GGI76478.1"/>
    </source>
</evidence>
<protein>
    <submittedName>
        <fullName evidence="5">4-hydroxybutyrate CoA-transferase</fullName>
    </submittedName>
</protein>
<dbReference type="GO" id="GO:0008775">
    <property type="term" value="F:acetate CoA-transferase activity"/>
    <property type="evidence" value="ECO:0007669"/>
    <property type="project" value="InterPro"/>
</dbReference>
<dbReference type="GO" id="GO:0006083">
    <property type="term" value="P:acetate metabolic process"/>
    <property type="evidence" value="ECO:0007669"/>
    <property type="project" value="InterPro"/>
</dbReference>
<gene>
    <name evidence="5" type="ORF">GCM10007966_01560</name>
</gene>
<dbReference type="Gene3D" id="3.40.1080.10">
    <property type="entry name" value="Glutaconate Coenzyme A-transferase"/>
    <property type="match status" value="1"/>
</dbReference>
<evidence type="ECO:0000259" key="3">
    <source>
        <dbReference type="Pfam" id="PF02550"/>
    </source>
</evidence>
<evidence type="ECO:0000313" key="6">
    <source>
        <dbReference type="Proteomes" id="UP000630149"/>
    </source>
</evidence>
<evidence type="ECO:0000259" key="4">
    <source>
        <dbReference type="Pfam" id="PF13336"/>
    </source>
</evidence>
<dbReference type="Gene3D" id="3.30.750.70">
    <property type="entry name" value="4-hydroxybutyrate coenzyme like domains"/>
    <property type="match status" value="1"/>
</dbReference>
<dbReference type="Pfam" id="PF02550">
    <property type="entry name" value="AcetylCoA_hydro"/>
    <property type="match status" value="1"/>
</dbReference>
<dbReference type="InterPro" id="IPR046433">
    <property type="entry name" value="ActCoA_hydro"/>
</dbReference>
<dbReference type="EMBL" id="BMOB01000001">
    <property type="protein sequence ID" value="GGI76478.1"/>
    <property type="molecule type" value="Genomic_DNA"/>
</dbReference>
<dbReference type="InterPro" id="IPR026888">
    <property type="entry name" value="AcetylCoA_hyd_C"/>
</dbReference>
<keyword evidence="2" id="KW-0808">Transferase</keyword>
<dbReference type="OrthoDB" id="9801795at2"/>
<comment type="caution">
    <text evidence="5">The sequence shown here is derived from an EMBL/GenBank/DDBJ whole genome shotgun (WGS) entry which is preliminary data.</text>
</comment>
<organism evidence="5 6">
    <name type="scientific">Legionella impletisoli</name>
    <dbReference type="NCBI Taxonomy" id="343510"/>
    <lineage>
        <taxon>Bacteria</taxon>
        <taxon>Pseudomonadati</taxon>
        <taxon>Pseudomonadota</taxon>
        <taxon>Gammaproteobacteria</taxon>
        <taxon>Legionellales</taxon>
        <taxon>Legionellaceae</taxon>
        <taxon>Legionella</taxon>
    </lineage>
</organism>
<feature type="domain" description="Acetyl-CoA hydrolase/transferase N-terminal" evidence="3">
    <location>
        <begin position="4"/>
        <end position="189"/>
    </location>
</feature>
<accession>A0A917N8J0</accession>
<dbReference type="InterPro" id="IPR003702">
    <property type="entry name" value="ActCoA_hydro_N"/>
</dbReference>
<reference evidence="5" key="1">
    <citation type="journal article" date="2014" name="Int. J. Syst. Evol. Microbiol.">
        <title>Complete genome sequence of Corynebacterium casei LMG S-19264T (=DSM 44701T), isolated from a smear-ripened cheese.</title>
        <authorList>
            <consortium name="US DOE Joint Genome Institute (JGI-PGF)"/>
            <person name="Walter F."/>
            <person name="Albersmeier A."/>
            <person name="Kalinowski J."/>
            <person name="Ruckert C."/>
        </authorList>
    </citation>
    <scope>NUCLEOTIDE SEQUENCE</scope>
    <source>
        <strain evidence="5">JCM 13919</strain>
    </source>
</reference>
<sequence>MHSSQYNKKLTTPEQAVKLIDRKCNIAFGMAVSQPPALLKAIADRAKAKELDELCVYYLHAEEHANNTILQYELMDIIKPHPGFLGSKERELIKQGDADGNRKVIFYVPNSFSHMPRYFRENISLDTCIVTVSPMDKSGYFTLGTNNDYTSTAAKVAKKLIVEVNKNMPRVFGDSLIHISEVDAIVENTVPLIALNPRQPLPEDEKIGEAIAKLIPDGATIQMGVGGVPDAVCKYLAHHNDLGIHSELLSPGMIELVKQGNVTGQRKMLNKGKHVFTLALGDQTMYEYMNDNPAMESYPVDYVNNPSIIAQNNNVISVNAIIEIDLYGQVNAENIHDRQFGGPGGQNDFVRGAYLSNGGKSILAFESTTKQGQISKIVPKLTGIVTDLRTDTQFIATEYGVINLKGLSSSERARRLISIAHPKFRDALSENAKRLHLL</sequence>
<feature type="domain" description="Acetyl-CoA hydrolase/transferase C-terminal" evidence="4">
    <location>
        <begin position="281"/>
        <end position="432"/>
    </location>
</feature>
<name>A0A917N8J0_9GAMM</name>
<dbReference type="PANTHER" id="PTHR21432:SF20">
    <property type="entry name" value="ACETYL-COA HYDROLASE"/>
    <property type="match status" value="1"/>
</dbReference>
<evidence type="ECO:0000256" key="2">
    <source>
        <dbReference type="ARBA" id="ARBA00022679"/>
    </source>
</evidence>